<feature type="domain" description="AAA+ ATPase" evidence="13">
    <location>
        <begin position="37"/>
        <end position="178"/>
    </location>
</feature>
<evidence type="ECO:0000256" key="6">
    <source>
        <dbReference type="ARBA" id="ARBA00022741"/>
    </source>
</evidence>
<gene>
    <name evidence="11 14" type="primary">dnaX</name>
    <name evidence="14" type="ORF">NCTC12871_00098</name>
</gene>
<comment type="function">
    <text evidence="11">DNA polymerase III is a complex, multichain enzyme responsible for most of the replicative synthesis in bacteria. This DNA polymerase also exhibits 3' to 5' exonuclease activity.</text>
</comment>
<evidence type="ECO:0000259" key="13">
    <source>
        <dbReference type="SMART" id="SM00382"/>
    </source>
</evidence>
<keyword evidence="4 11" id="KW-0235">DNA replication</keyword>
<dbReference type="CDD" id="cd00009">
    <property type="entry name" value="AAA"/>
    <property type="match status" value="1"/>
</dbReference>
<dbReference type="InterPro" id="IPR045085">
    <property type="entry name" value="HLD_clamp_pol_III_gamma_tau"/>
</dbReference>
<dbReference type="Pfam" id="PF13177">
    <property type="entry name" value="DNA_pol3_delta2"/>
    <property type="match status" value="1"/>
</dbReference>
<dbReference type="NCBIfam" id="TIGR02397">
    <property type="entry name" value="dnaX_nterm"/>
    <property type="match status" value="1"/>
</dbReference>
<dbReference type="PANTHER" id="PTHR11669:SF0">
    <property type="entry name" value="PROTEIN STICHEL-LIKE 2"/>
    <property type="match status" value="1"/>
</dbReference>
<dbReference type="Proteomes" id="UP000279799">
    <property type="component" value="Chromosome"/>
</dbReference>
<keyword evidence="9 11" id="KW-0239">DNA-directed DNA polymerase</keyword>
<accession>A0A448TS80</accession>
<dbReference type="Gene3D" id="1.20.272.10">
    <property type="match status" value="1"/>
</dbReference>
<dbReference type="GO" id="GO:0006261">
    <property type="term" value="P:DNA-templated DNA replication"/>
    <property type="evidence" value="ECO:0007669"/>
    <property type="project" value="TreeGrafter"/>
</dbReference>
<dbReference type="AlphaFoldDB" id="A0A448TS80"/>
<dbReference type="PANTHER" id="PTHR11669">
    <property type="entry name" value="REPLICATION FACTOR C / DNA POLYMERASE III GAMMA-TAU SUBUNIT"/>
    <property type="match status" value="1"/>
</dbReference>
<evidence type="ECO:0000256" key="8">
    <source>
        <dbReference type="ARBA" id="ARBA00022840"/>
    </source>
</evidence>
<keyword evidence="3 11" id="KW-0548">Nucleotidyltransferase</keyword>
<evidence type="ECO:0000256" key="10">
    <source>
        <dbReference type="ARBA" id="ARBA00049244"/>
    </source>
</evidence>
<keyword evidence="6 11" id="KW-0547">Nucleotide-binding</keyword>
<feature type="region of interest" description="Disordered" evidence="12">
    <location>
        <begin position="465"/>
        <end position="493"/>
    </location>
</feature>
<dbReference type="SUPFAM" id="SSF48019">
    <property type="entry name" value="post-AAA+ oligomerization domain-like"/>
    <property type="match status" value="1"/>
</dbReference>
<dbReference type="GO" id="GO:0046872">
    <property type="term" value="F:metal ion binding"/>
    <property type="evidence" value="ECO:0007669"/>
    <property type="project" value="UniProtKB-KW"/>
</dbReference>
<proteinExistence type="inferred from homology"/>
<dbReference type="InterPro" id="IPR003593">
    <property type="entry name" value="AAA+_ATPase"/>
</dbReference>
<dbReference type="InterPro" id="IPR038249">
    <property type="entry name" value="PolIII_tau_V_sf"/>
</dbReference>
<keyword evidence="2 11" id="KW-0808">Transferase</keyword>
<dbReference type="Pfam" id="PF22608">
    <property type="entry name" value="DNAX_ATPase_lid"/>
    <property type="match status" value="1"/>
</dbReference>
<dbReference type="RefSeq" id="WP_126597985.1">
    <property type="nucleotide sequence ID" value="NZ_LR134510.1"/>
</dbReference>
<dbReference type="FunFam" id="3.40.50.300:FF:000014">
    <property type="entry name" value="DNA polymerase III subunit gamma/tau"/>
    <property type="match status" value="1"/>
</dbReference>
<dbReference type="FunFam" id="1.10.8.60:FF:000013">
    <property type="entry name" value="DNA polymerase III subunit gamma/tau"/>
    <property type="match status" value="1"/>
</dbReference>
<dbReference type="InterPro" id="IPR012763">
    <property type="entry name" value="DNA_pol_III_sug/sutau_N"/>
</dbReference>
<evidence type="ECO:0000256" key="11">
    <source>
        <dbReference type="RuleBase" id="RU364063"/>
    </source>
</evidence>
<evidence type="ECO:0000313" key="15">
    <source>
        <dbReference type="Proteomes" id="UP000279799"/>
    </source>
</evidence>
<dbReference type="CDD" id="cd18137">
    <property type="entry name" value="HLD_clamp_pol_III_gamma_tau"/>
    <property type="match status" value="1"/>
</dbReference>
<dbReference type="GO" id="GO:0003677">
    <property type="term" value="F:DNA binding"/>
    <property type="evidence" value="ECO:0007669"/>
    <property type="project" value="InterPro"/>
</dbReference>
<sequence>MSYQVLARKYRPKTFSEVVGQKHVLTALSNGLKDNRLHHAYLFSGTRGVGKTSIARLFAKGLNCENGVTAEPCGHCENCVAIENGHFIDLIEIDAASRTKVEDTRELLDNVQYKPTQGRYKVYLIDEVHMLSRHSFNALLKTLEEPPEYVKFLLATTDPQKLPITILSRCMQFNLKALQPDEISQHLQHVLTAEEIPYEVLALDDLAIAAQGSIRDSLSLTDQAIAIGDGKVTHAIVKDMLGLLDDNQPLAIISALQAGNGEDLMHAIQEASNNGVDWLALISAVIEHLHKIAILQFLPTTAEESQRIAFLAKNIAPQDVQFFYQILLQGKDEIKNATNQRMAVEMLFLRALAFHPKFSQVDFYENIQFNHIPQTQQATPVQQVAPVQAPLSKPRQVASPAETTVSRPSHTKTNTVTENPLSSLQMMNRLNQLASEQKKKPQPHSNSVSKQATTELSAFRRSLNEAQNSAIQPRTSTSVPNKPSTMVPQYQQETVEVEKPIQAEDYRWQWINPEMAEDLSGTTKLSDIKQALARRITPALQKRVIQEVTQRDNWANIIEEMGIQGFIKEMALSTAKVAENDENIQLIIRPEKSYLKEKYFTALQQAVRDFYKKDISLTVTESSDAQWVTPSEYRTKIYDELCEQARQNLHNDTKLATLLSEFDATLITDSICPV</sequence>
<organism evidence="14 15">
    <name type="scientific">Actinobacillus delphinicola</name>
    <dbReference type="NCBI Taxonomy" id="51161"/>
    <lineage>
        <taxon>Bacteria</taxon>
        <taxon>Pseudomonadati</taxon>
        <taxon>Pseudomonadota</taxon>
        <taxon>Gammaproteobacteria</taxon>
        <taxon>Pasteurellales</taxon>
        <taxon>Pasteurellaceae</taxon>
        <taxon>Actinobacillus</taxon>
    </lineage>
</organism>
<dbReference type="GO" id="GO:0009360">
    <property type="term" value="C:DNA polymerase III complex"/>
    <property type="evidence" value="ECO:0007669"/>
    <property type="project" value="InterPro"/>
</dbReference>
<dbReference type="Pfam" id="PF12169">
    <property type="entry name" value="DNA_pol3_gamma3"/>
    <property type="match status" value="1"/>
</dbReference>
<dbReference type="InterPro" id="IPR027417">
    <property type="entry name" value="P-loop_NTPase"/>
</dbReference>
<dbReference type="SMART" id="SM00382">
    <property type="entry name" value="AAA"/>
    <property type="match status" value="1"/>
</dbReference>
<dbReference type="InterPro" id="IPR022754">
    <property type="entry name" value="DNA_pol_III_gamma-3"/>
</dbReference>
<protein>
    <recommendedName>
        <fullName evidence="11">DNA polymerase III subunit gamma/tau</fullName>
        <ecNumber evidence="11">2.7.7.7</ecNumber>
    </recommendedName>
</protein>
<dbReference type="Gene3D" id="1.10.8.60">
    <property type="match status" value="1"/>
</dbReference>
<evidence type="ECO:0000256" key="12">
    <source>
        <dbReference type="SAM" id="MobiDB-lite"/>
    </source>
</evidence>
<keyword evidence="5" id="KW-0479">Metal-binding</keyword>
<evidence type="ECO:0000256" key="3">
    <source>
        <dbReference type="ARBA" id="ARBA00022695"/>
    </source>
</evidence>
<feature type="compositionally biased region" description="Polar residues" evidence="12">
    <location>
        <begin position="401"/>
        <end position="423"/>
    </location>
</feature>
<dbReference type="NCBIfam" id="NF004046">
    <property type="entry name" value="PRK05563.1"/>
    <property type="match status" value="1"/>
</dbReference>
<dbReference type="NCBIfam" id="NF005942">
    <property type="entry name" value="PRK07994.1"/>
    <property type="match status" value="1"/>
</dbReference>
<keyword evidence="15" id="KW-1185">Reference proteome</keyword>
<dbReference type="InterPro" id="IPR050238">
    <property type="entry name" value="DNA_Rep/Repair_Clamp_Loader"/>
</dbReference>
<dbReference type="InterPro" id="IPR008921">
    <property type="entry name" value="DNA_pol3_clamp-load_cplx_C"/>
</dbReference>
<dbReference type="FunFam" id="1.20.272.10:FF:000003">
    <property type="entry name" value="DNA polymerase III subunit gamma/tau"/>
    <property type="match status" value="1"/>
</dbReference>
<dbReference type="EMBL" id="LR134510">
    <property type="protein sequence ID" value="VEJ08693.1"/>
    <property type="molecule type" value="Genomic_DNA"/>
</dbReference>
<comment type="subunit">
    <text evidence="11">DNA polymerase III contains a core (composed of alpha, epsilon and theta chains) that associates with a tau subunit. This core dimerizes to form the POLIII' complex. PolIII' associates with the gamma complex (composed of gamma, delta, delta', psi and chi chains) and with the beta chain to form the complete DNA polymerase III complex.</text>
</comment>
<feature type="region of interest" description="Disordered" evidence="12">
    <location>
        <begin position="389"/>
        <end position="423"/>
    </location>
</feature>
<keyword evidence="8 11" id="KW-0067">ATP-binding</keyword>
<dbReference type="SUPFAM" id="SSF52540">
    <property type="entry name" value="P-loop containing nucleoside triphosphate hydrolases"/>
    <property type="match status" value="1"/>
</dbReference>
<reference evidence="14 15" key="1">
    <citation type="submission" date="2018-12" db="EMBL/GenBank/DDBJ databases">
        <authorList>
            <consortium name="Pathogen Informatics"/>
        </authorList>
    </citation>
    <scope>NUCLEOTIDE SEQUENCE [LARGE SCALE GENOMIC DNA]</scope>
    <source>
        <strain evidence="14 15">NCTC12871</strain>
    </source>
</reference>
<dbReference type="Pfam" id="PF12170">
    <property type="entry name" value="DNA_pol3_tau_5"/>
    <property type="match status" value="1"/>
</dbReference>
<comment type="similarity">
    <text evidence="1 11">Belongs to the DnaX/STICHEL family.</text>
</comment>
<name>A0A448TS80_9PAST</name>
<evidence type="ECO:0000256" key="5">
    <source>
        <dbReference type="ARBA" id="ARBA00022723"/>
    </source>
</evidence>
<dbReference type="EC" id="2.7.7.7" evidence="11"/>
<dbReference type="Gene3D" id="3.30.300.150">
    <property type="entry name" value="DNA polymerase III, tau subunit, domain V"/>
    <property type="match status" value="1"/>
</dbReference>
<comment type="catalytic activity">
    <reaction evidence="10 11">
        <text>DNA(n) + a 2'-deoxyribonucleoside 5'-triphosphate = DNA(n+1) + diphosphate</text>
        <dbReference type="Rhea" id="RHEA:22508"/>
        <dbReference type="Rhea" id="RHEA-COMP:17339"/>
        <dbReference type="Rhea" id="RHEA-COMP:17340"/>
        <dbReference type="ChEBI" id="CHEBI:33019"/>
        <dbReference type="ChEBI" id="CHEBI:61560"/>
        <dbReference type="ChEBI" id="CHEBI:173112"/>
        <dbReference type="EC" id="2.7.7.7"/>
    </reaction>
</comment>
<evidence type="ECO:0000256" key="4">
    <source>
        <dbReference type="ARBA" id="ARBA00022705"/>
    </source>
</evidence>
<dbReference type="Gene3D" id="3.40.50.300">
    <property type="entry name" value="P-loop containing nucleotide triphosphate hydrolases"/>
    <property type="match status" value="1"/>
</dbReference>
<dbReference type="GO" id="GO:0003887">
    <property type="term" value="F:DNA-directed DNA polymerase activity"/>
    <property type="evidence" value="ECO:0007669"/>
    <property type="project" value="UniProtKB-KW"/>
</dbReference>
<evidence type="ECO:0000256" key="7">
    <source>
        <dbReference type="ARBA" id="ARBA00022833"/>
    </source>
</evidence>
<evidence type="ECO:0000256" key="9">
    <source>
        <dbReference type="ARBA" id="ARBA00022932"/>
    </source>
</evidence>
<evidence type="ECO:0000313" key="14">
    <source>
        <dbReference type="EMBL" id="VEJ08693.1"/>
    </source>
</evidence>
<dbReference type="GO" id="GO:0005524">
    <property type="term" value="F:ATP binding"/>
    <property type="evidence" value="ECO:0007669"/>
    <property type="project" value="UniProtKB-KW"/>
</dbReference>
<dbReference type="InterPro" id="IPR021029">
    <property type="entry name" value="DNA_pol_III_tau_dom-5"/>
</dbReference>
<evidence type="ECO:0000256" key="2">
    <source>
        <dbReference type="ARBA" id="ARBA00022679"/>
    </source>
</evidence>
<evidence type="ECO:0000256" key="1">
    <source>
        <dbReference type="ARBA" id="ARBA00006360"/>
    </source>
</evidence>
<keyword evidence="7" id="KW-0862">Zinc</keyword>
<dbReference type="KEGG" id="adp:NCTC12871_00098"/>
<dbReference type="OrthoDB" id="9810148at2"/>